<protein>
    <recommendedName>
        <fullName evidence="3">DUF3068 domain-containing protein</fullName>
    </recommendedName>
</protein>
<dbReference type="EMBL" id="CADCTN010000053">
    <property type="protein sequence ID" value="CAA9226667.1"/>
    <property type="molecule type" value="Genomic_DNA"/>
</dbReference>
<evidence type="ECO:0000256" key="1">
    <source>
        <dbReference type="SAM" id="Phobius"/>
    </source>
</evidence>
<gene>
    <name evidence="2" type="ORF">AVDCRST_MAG52-800</name>
</gene>
<dbReference type="AlphaFoldDB" id="A0A6J4HLK2"/>
<keyword evidence="1" id="KW-0812">Transmembrane</keyword>
<name>A0A6J4HLK2_9ACTN</name>
<feature type="transmembrane region" description="Helical" evidence="1">
    <location>
        <begin position="281"/>
        <end position="302"/>
    </location>
</feature>
<keyword evidence="1" id="KW-0472">Membrane</keyword>
<accession>A0A6J4HLK2</accession>
<evidence type="ECO:0008006" key="3">
    <source>
        <dbReference type="Google" id="ProtNLM"/>
    </source>
</evidence>
<organism evidence="2">
    <name type="scientific">uncultured Blastococcus sp</name>
    <dbReference type="NCBI Taxonomy" id="217144"/>
    <lineage>
        <taxon>Bacteria</taxon>
        <taxon>Bacillati</taxon>
        <taxon>Actinomycetota</taxon>
        <taxon>Actinomycetes</taxon>
        <taxon>Geodermatophilales</taxon>
        <taxon>Geodermatophilaceae</taxon>
        <taxon>Blastococcus</taxon>
        <taxon>environmental samples</taxon>
    </lineage>
</organism>
<dbReference type="Pfam" id="PF11271">
    <property type="entry name" value="PorA"/>
    <property type="match status" value="1"/>
</dbReference>
<sequence length="324" mass="34532">MRGRAIGLGLLGLGAFLLTAALTVRLLLEPALVKYPLDQKASPTAQGTGIDYFDLAAAEQLRGLEADVRQRVEGDPGSDAASDDVAVWNFGSTITATDGTLLNAGTYRVCIDRREAVAVECDVDHVEYDESVSVEGLTLTFPFGTEQKDYDVFNTTTRQAWPASFDGEEQLEGLDVYRFVQRIPETVIRTTDVPAALLGSDAGGTISADIVYSNERTIWVEPTSGVIVTSQERPDTVLVGPDGEVAATILAGTFAGDADTVAAGVQRAEDIGTQITMVKTVLPVALLTLGLLALVGGLFLALRRPRTGRPAHLEDRSQLQDATH</sequence>
<keyword evidence="1" id="KW-1133">Transmembrane helix</keyword>
<proteinExistence type="predicted"/>
<evidence type="ECO:0000313" key="2">
    <source>
        <dbReference type="EMBL" id="CAA9226667.1"/>
    </source>
</evidence>
<dbReference type="InterPro" id="IPR021424">
    <property type="entry name" value="PorA"/>
</dbReference>
<reference evidence="2" key="1">
    <citation type="submission" date="2020-02" db="EMBL/GenBank/DDBJ databases">
        <authorList>
            <person name="Meier V. D."/>
        </authorList>
    </citation>
    <scope>NUCLEOTIDE SEQUENCE</scope>
    <source>
        <strain evidence="2">AVDCRST_MAG52</strain>
    </source>
</reference>